<protein>
    <submittedName>
        <fullName evidence="1">Uncharacterized protein</fullName>
    </submittedName>
</protein>
<accession>A0A4Q8XSY8</accession>
<organism evidence="1 2">
    <name type="scientific">Rhizobium leguminosarum</name>
    <dbReference type="NCBI Taxonomy" id="384"/>
    <lineage>
        <taxon>Bacteria</taxon>
        <taxon>Pseudomonadati</taxon>
        <taxon>Pseudomonadota</taxon>
        <taxon>Alphaproteobacteria</taxon>
        <taxon>Hyphomicrobiales</taxon>
        <taxon>Rhizobiaceae</taxon>
        <taxon>Rhizobium/Agrobacterium group</taxon>
        <taxon>Rhizobium</taxon>
    </lineage>
</organism>
<proteinExistence type="predicted"/>
<dbReference type="AlphaFoldDB" id="A0A4Q8XSY8"/>
<evidence type="ECO:0000313" key="1">
    <source>
        <dbReference type="EMBL" id="TAX69223.1"/>
    </source>
</evidence>
<sequence length="65" mass="7388">MNYEYGMTVFYDPVTKNVIVVFRGKTTILEGPFQDLRTGVTAGEKLCEELGWRSGIEETPERSID</sequence>
<geneLocation type="plasmid" evidence="1">
    <name>pSM145A_Rh01</name>
</geneLocation>
<dbReference type="EMBL" id="SIPC01000002">
    <property type="protein sequence ID" value="TAX69223.1"/>
    <property type="molecule type" value="Genomic_DNA"/>
</dbReference>
<comment type="caution">
    <text evidence="1">The sequence shown here is derived from an EMBL/GenBank/DDBJ whole genome shotgun (WGS) entry which is preliminary data.</text>
</comment>
<evidence type="ECO:0000313" key="2">
    <source>
        <dbReference type="Proteomes" id="UP000293652"/>
    </source>
</evidence>
<reference evidence="1 2" key="1">
    <citation type="submission" date="2019-02" db="EMBL/GenBank/DDBJ databases">
        <title>The genomic architecture of introgression among sibling species of bacteria.</title>
        <authorList>
            <person name="Cavassim M.I.A."/>
            <person name="Moeskjaer S."/>
            <person name="Moslemi C."/>
            <person name="Fields B."/>
            <person name="Bachmann A."/>
            <person name="Vilhjalmsson B."/>
            <person name="Schierup M.H."/>
            <person name="Young J.P.W."/>
            <person name="Andersen S.U."/>
        </authorList>
    </citation>
    <scope>NUCLEOTIDE SEQUENCE [LARGE SCALE GENOMIC DNA]</scope>
    <source>
        <strain evidence="1 2">SM145A</strain>
        <plasmid evidence="1">pSM145A_Rh01</plasmid>
    </source>
</reference>
<keyword evidence="1" id="KW-0614">Plasmid</keyword>
<gene>
    <name evidence="1" type="ORF">ELI03_24420</name>
</gene>
<name>A0A4Q8XSY8_RHILE</name>
<dbReference type="Proteomes" id="UP000293652">
    <property type="component" value="Unassembled WGS sequence"/>
</dbReference>
<dbReference type="RefSeq" id="WP_130750547.1">
    <property type="nucleotide sequence ID" value="NZ_SIPC01000002.1"/>
</dbReference>